<gene>
    <name evidence="14" type="primary">atpF</name>
</gene>
<comment type="function">
    <text evidence="10">F(1)F(0) ATP synthase produces ATP from ADP in the presence of a proton or sodium gradient. F-type ATPases consist of two structural domains, F(1) containing the extramembraneous catalytic core and F(0) containing the membrane proton channel, linked together by a central stalk and a peripheral stalk. During catalysis, ATP synthesis in the catalytic domain of F(1) is coupled via a rotary mechanism of the central stalk subunits to proton translocation.</text>
</comment>
<organism evidence="14">
    <name type="scientific">Callipsygma wilsonis</name>
    <dbReference type="NCBI Taxonomy" id="2320807"/>
    <lineage>
        <taxon>Eukaryota</taxon>
        <taxon>Viridiplantae</taxon>
        <taxon>Chlorophyta</taxon>
        <taxon>core chlorophytes</taxon>
        <taxon>Ulvophyceae</taxon>
        <taxon>TCBD clade</taxon>
        <taxon>Bryopsidales</taxon>
        <taxon>Halimedineae</taxon>
        <taxon>Halimedaceae</taxon>
        <taxon>Rhipiliopsideae</taxon>
        <taxon>Callipsygma</taxon>
    </lineage>
</organism>
<dbReference type="PANTHER" id="PTHR34264">
    <property type="entry name" value="ATP SYNTHASE SUBUNIT B, CHLOROPLASTIC"/>
    <property type="match status" value="1"/>
</dbReference>
<protein>
    <submittedName>
        <fullName evidence="14">ATP synthase CF0 subunit I</fullName>
    </submittedName>
</protein>
<keyword evidence="3 11" id="KW-0138">CF(0)</keyword>
<comment type="similarity">
    <text evidence="11">Belongs to the ATPase B chain family.</text>
</comment>
<sequence>MMINQYLSIQTNIFETNLINLAIFNEIIVIIIIIFFLGSSIKLTLMKRQKLIASNLRSANLRVIRSEKELEKAYQRCSEIDEKIAEIKVETKIIIKEQEKKLRAEHKAEIKFLHDSKNETILIQKNRVRQQIIKETLDTIFKNVYKRLEKILSPKNQKIINRFYINLLKSL</sequence>
<evidence type="ECO:0000256" key="8">
    <source>
        <dbReference type="ARBA" id="ARBA00023136"/>
    </source>
</evidence>
<dbReference type="InterPro" id="IPR002146">
    <property type="entry name" value="ATP_synth_b/b'su_bac/chlpt"/>
</dbReference>
<accession>A0A386AZW9</accession>
<evidence type="ECO:0000256" key="10">
    <source>
        <dbReference type="ARBA" id="ARBA00025198"/>
    </source>
</evidence>
<evidence type="ECO:0000256" key="5">
    <source>
        <dbReference type="ARBA" id="ARBA00022781"/>
    </source>
</evidence>
<evidence type="ECO:0000256" key="7">
    <source>
        <dbReference type="ARBA" id="ARBA00023065"/>
    </source>
</evidence>
<evidence type="ECO:0000313" key="14">
    <source>
        <dbReference type="EMBL" id="AYC64998.1"/>
    </source>
</evidence>
<evidence type="ECO:0000256" key="2">
    <source>
        <dbReference type="ARBA" id="ARBA00022448"/>
    </source>
</evidence>
<reference evidence="14" key="2">
    <citation type="journal article" date="2019" name="Mol. Phylogenet. Evol.">
        <title>Reassessment of the classification of bryopsidales (chlorophyta) based on chloroplast phylogenomic analyses.</title>
        <authorList>
            <person name="Cremen M.C."/>
            <person name="Leliaert F."/>
            <person name="West J."/>
            <person name="Lam D.W."/>
            <person name="Shimada S."/>
            <person name="Lopez-Bautista J.M."/>
            <person name="Verbruggen H."/>
        </authorList>
    </citation>
    <scope>NUCLEOTIDE SEQUENCE</scope>
</reference>
<dbReference type="EMBL" id="MH591105">
    <property type="protein sequence ID" value="AYC64998.1"/>
    <property type="molecule type" value="Genomic_DNA"/>
</dbReference>
<evidence type="ECO:0000256" key="12">
    <source>
        <dbReference type="SAM" id="Coils"/>
    </source>
</evidence>
<dbReference type="PANTHER" id="PTHR34264:SF3">
    <property type="entry name" value="ATP SYNTHASE SUBUNIT B, CHLOROPLASTIC"/>
    <property type="match status" value="1"/>
</dbReference>
<geneLocation type="chloroplast" evidence="14"/>
<dbReference type="GeneID" id="38278830"/>
<dbReference type="AlphaFoldDB" id="A0A386AZW9"/>
<dbReference type="GO" id="GO:0015078">
    <property type="term" value="F:proton transmembrane transporter activity"/>
    <property type="evidence" value="ECO:0007669"/>
    <property type="project" value="InterPro"/>
</dbReference>
<keyword evidence="14" id="KW-0934">Plastid</keyword>
<dbReference type="GO" id="GO:0015986">
    <property type="term" value="P:proton motive force-driven ATP synthesis"/>
    <property type="evidence" value="ECO:0007669"/>
    <property type="project" value="InterPro"/>
</dbReference>
<keyword evidence="14" id="KW-0150">Chloroplast</keyword>
<keyword evidence="9" id="KW-0066">ATP synthesis</keyword>
<reference evidence="14" key="1">
    <citation type="submission" date="2018-07" db="EMBL/GenBank/DDBJ databases">
        <authorList>
            <person name="Quirk P.G."/>
            <person name="Krulwich T.A."/>
        </authorList>
    </citation>
    <scope>NUCLEOTIDE SEQUENCE</scope>
</reference>
<keyword evidence="2 11" id="KW-0813">Transport</keyword>
<evidence type="ECO:0000256" key="6">
    <source>
        <dbReference type="ARBA" id="ARBA00022989"/>
    </source>
</evidence>
<feature type="coiled-coil region" evidence="12">
    <location>
        <begin position="56"/>
        <end position="90"/>
    </location>
</feature>
<evidence type="ECO:0000256" key="3">
    <source>
        <dbReference type="ARBA" id="ARBA00022547"/>
    </source>
</evidence>
<comment type="subcellular location">
    <subcellularLocation>
        <location evidence="1">Membrane</location>
        <topology evidence="1">Single-pass membrane protein</topology>
    </subcellularLocation>
</comment>
<keyword evidence="5 11" id="KW-0375">Hydrogen ion transport</keyword>
<keyword evidence="4 11" id="KW-0812">Transmembrane</keyword>
<evidence type="ECO:0000256" key="4">
    <source>
        <dbReference type="ARBA" id="ARBA00022692"/>
    </source>
</evidence>
<evidence type="ECO:0000256" key="11">
    <source>
        <dbReference type="RuleBase" id="RU003848"/>
    </source>
</evidence>
<feature type="transmembrane region" description="Helical" evidence="13">
    <location>
        <begin position="18"/>
        <end position="38"/>
    </location>
</feature>
<dbReference type="Pfam" id="PF00430">
    <property type="entry name" value="ATP-synt_B"/>
    <property type="match status" value="1"/>
</dbReference>
<evidence type="ECO:0000256" key="9">
    <source>
        <dbReference type="ARBA" id="ARBA00023310"/>
    </source>
</evidence>
<dbReference type="RefSeq" id="YP_009519093.1">
    <property type="nucleotide sequence ID" value="NC_039522.1"/>
</dbReference>
<keyword evidence="6 13" id="KW-1133">Transmembrane helix</keyword>
<evidence type="ECO:0000256" key="13">
    <source>
        <dbReference type="SAM" id="Phobius"/>
    </source>
</evidence>
<proteinExistence type="inferred from homology"/>
<keyword evidence="7 11" id="KW-0406">Ion transport</keyword>
<dbReference type="GO" id="GO:0045259">
    <property type="term" value="C:proton-transporting ATP synthase complex"/>
    <property type="evidence" value="ECO:0007669"/>
    <property type="project" value="UniProtKB-KW"/>
</dbReference>
<keyword evidence="8 13" id="KW-0472">Membrane</keyword>
<keyword evidence="12" id="KW-0175">Coiled coil</keyword>
<name>A0A386AZW9_9CHLO</name>
<evidence type="ECO:0000256" key="1">
    <source>
        <dbReference type="ARBA" id="ARBA00004167"/>
    </source>
</evidence>